<evidence type="ECO:0000313" key="4">
    <source>
        <dbReference type="Proteomes" id="UP001157161"/>
    </source>
</evidence>
<dbReference type="InterPro" id="IPR012674">
    <property type="entry name" value="Calycin"/>
</dbReference>
<dbReference type="RefSeq" id="WP_284248802.1">
    <property type="nucleotide sequence ID" value="NZ_BSUM01000001.1"/>
</dbReference>
<sequence>MSFELPDDLSPDLYPLAWLVGRWRGAGVMAYPGIDERGIVVDVELTHDGGPYLAYSSTISLLESALPDREQSFDPAELVPGAVWSRESGFWRPASEGRRCPCRERPPTPLPRAGSRS</sequence>
<name>A0AA37UNM6_9MICO</name>
<dbReference type="Proteomes" id="UP001157161">
    <property type="component" value="Unassembled WGS sequence"/>
</dbReference>
<gene>
    <name evidence="3" type="ORF">GCM10025875_02580</name>
</gene>
<dbReference type="Pfam" id="PF08768">
    <property type="entry name" value="THAP4_heme-bd"/>
    <property type="match status" value="1"/>
</dbReference>
<evidence type="ECO:0000313" key="3">
    <source>
        <dbReference type="EMBL" id="GMA30266.1"/>
    </source>
</evidence>
<keyword evidence="4" id="KW-1185">Reference proteome</keyword>
<dbReference type="InterPro" id="IPR014878">
    <property type="entry name" value="THAP4-like_heme-bd"/>
</dbReference>
<evidence type="ECO:0000259" key="2">
    <source>
        <dbReference type="Pfam" id="PF08768"/>
    </source>
</evidence>
<feature type="domain" description="THAP4-like heme-binding" evidence="2">
    <location>
        <begin position="12"/>
        <end position="94"/>
    </location>
</feature>
<reference evidence="3" key="1">
    <citation type="journal article" date="2014" name="Int. J. Syst. Evol. Microbiol.">
        <title>Complete genome sequence of Corynebacterium casei LMG S-19264T (=DSM 44701T), isolated from a smear-ripened cheese.</title>
        <authorList>
            <consortium name="US DOE Joint Genome Institute (JGI-PGF)"/>
            <person name="Walter F."/>
            <person name="Albersmeier A."/>
            <person name="Kalinowski J."/>
            <person name="Ruckert C."/>
        </authorList>
    </citation>
    <scope>NUCLEOTIDE SEQUENCE</scope>
    <source>
        <strain evidence="3">NBRC 112290</strain>
    </source>
</reference>
<dbReference type="SUPFAM" id="SSF50814">
    <property type="entry name" value="Lipocalins"/>
    <property type="match status" value="1"/>
</dbReference>
<dbReference type="AlphaFoldDB" id="A0AA37UNM6"/>
<feature type="compositionally biased region" description="Basic and acidic residues" evidence="1">
    <location>
        <begin position="95"/>
        <end position="106"/>
    </location>
</feature>
<accession>A0AA37UNM6</accession>
<protein>
    <recommendedName>
        <fullName evidence="2">THAP4-like heme-binding domain-containing protein</fullName>
    </recommendedName>
</protein>
<dbReference type="Gene3D" id="2.40.128.20">
    <property type="match status" value="1"/>
</dbReference>
<proteinExistence type="predicted"/>
<comment type="caution">
    <text evidence="3">The sequence shown here is derived from an EMBL/GenBank/DDBJ whole genome shotgun (WGS) entry which is preliminary data.</text>
</comment>
<reference evidence="3" key="2">
    <citation type="submission" date="2023-02" db="EMBL/GenBank/DDBJ databases">
        <authorList>
            <person name="Sun Q."/>
            <person name="Mori K."/>
        </authorList>
    </citation>
    <scope>NUCLEOTIDE SEQUENCE</scope>
    <source>
        <strain evidence="3">NBRC 112290</strain>
    </source>
</reference>
<dbReference type="EMBL" id="BSUM01000001">
    <property type="protein sequence ID" value="GMA30266.1"/>
    <property type="molecule type" value="Genomic_DNA"/>
</dbReference>
<feature type="region of interest" description="Disordered" evidence="1">
    <location>
        <begin position="93"/>
        <end position="117"/>
    </location>
</feature>
<evidence type="ECO:0000256" key="1">
    <source>
        <dbReference type="SAM" id="MobiDB-lite"/>
    </source>
</evidence>
<organism evidence="3 4">
    <name type="scientific">Litorihabitans aurantiacus</name>
    <dbReference type="NCBI Taxonomy" id="1930061"/>
    <lineage>
        <taxon>Bacteria</taxon>
        <taxon>Bacillati</taxon>
        <taxon>Actinomycetota</taxon>
        <taxon>Actinomycetes</taxon>
        <taxon>Micrococcales</taxon>
        <taxon>Beutenbergiaceae</taxon>
        <taxon>Litorihabitans</taxon>
    </lineage>
</organism>